<accession>A0A1L0CNG8</accession>
<evidence type="ECO:0000313" key="3">
    <source>
        <dbReference type="Proteomes" id="UP000183365"/>
    </source>
</evidence>
<sequence>MIRLTPAFATTTASNLTSKNNTLNGSISGKSSHYQVLQDIYGTQNTPLNPYNFYNVADNEYTNRNVVFNHHEVQQVDKNIELYNYYDNTGYQYGLSSQANSSEASKINNFNSSIENPNKSGEQKAFKKSQPHQKNQHTFKNGKIQAQLNSHIHHNHNPYLTNSNNNSLNPFNGLKTNNTGFNGKNHNILTNSKVPTRLETYGNFKKLSKKSFESLKNNNSTVRHVTAMDINNMVQFIEMYTVLKSYKEPNPMKQQDIVYLLRIILELHRNVRFNLLKLKRKPDYDDQSIYKNLINLLFQLLEMVNNDLIDGKVFKNIKIDQSIIGTLINCYKDFEMIENALKIWKMGIFDNNTKDGTFEFKSNLFDKSEIEKQRVYLNPGVIGSILPILQEIGKVPLDKITKIYQESKSLAIMNINKKGMDTLNLGMIQVYLDNDRVDDALQLYEENLKICSKDSNTNNFWKISISEIQFISKCKNIEIAMNFFEKLINQEKTGRKTENGQKNNLQASHVNLFMLNIWNVERNLEKVSYVWNKVVSYYGSDVYPGVISSLNDTFFKIFFENYSSTTNNEIRLQGFMKLIELINENAANIKNNKIENNEVFFNILLTHSSKTWKDFNVYRYLIKCYQTYCNFQLITIVPYRISLKSLGYINNTPIKVIKNTWLQLVNKLKKNGKIQMISNPDFAALRDATLGWCKNEYLPEVAKLNNRIELLKIDLESEIIPNLDCRSNTLLQLDMEEVYNPTMEALQFSGAFDIDQKVNKMNNEEEFKLQENFSSATLSNLVNRSFISEGSFMSSGETSDFDCQTPIYMNNNFSDYDSSPRNMYLDGDIERNSDGSINPILVDIKNLEAKINSLTEEKNNRIELYWQLYNEFKQYCRDSKQQYDYLVQNVLKNFSCLEPALSEYYNKNIC</sequence>
<proteinExistence type="predicted"/>
<evidence type="ECO:0000256" key="1">
    <source>
        <dbReference type="SAM" id="MobiDB-lite"/>
    </source>
</evidence>
<dbReference type="EMBL" id="FQNF01000050">
    <property type="protein sequence ID" value="SGZ40437.1"/>
    <property type="molecule type" value="Genomic_DNA"/>
</dbReference>
<dbReference type="OrthoDB" id="3971678at2759"/>
<feature type="compositionally biased region" description="Basic residues" evidence="1">
    <location>
        <begin position="126"/>
        <end position="137"/>
    </location>
</feature>
<feature type="region of interest" description="Disordered" evidence="1">
    <location>
        <begin position="108"/>
        <end position="137"/>
    </location>
</feature>
<organism evidence="2 3">
    <name type="scientific">Hanseniaspora guilliermondii</name>
    <dbReference type="NCBI Taxonomy" id="56406"/>
    <lineage>
        <taxon>Eukaryota</taxon>
        <taxon>Fungi</taxon>
        <taxon>Dikarya</taxon>
        <taxon>Ascomycota</taxon>
        <taxon>Saccharomycotina</taxon>
        <taxon>Saccharomycetes</taxon>
        <taxon>Saccharomycodales</taxon>
        <taxon>Saccharomycodaceae</taxon>
        <taxon>Hanseniaspora</taxon>
    </lineage>
</organism>
<dbReference type="Proteomes" id="UP000183365">
    <property type="component" value="Unassembled WGS sequence"/>
</dbReference>
<protein>
    <recommendedName>
        <fullName evidence="4">Protein RMD9-like, mitochondrial</fullName>
    </recommendedName>
</protein>
<dbReference type="AlphaFoldDB" id="A0A1L0CNG8"/>
<dbReference type="VEuPathDB" id="FungiDB:HGUI_02637"/>
<keyword evidence="3" id="KW-1185">Reference proteome</keyword>
<reference evidence="3" key="1">
    <citation type="submission" date="2016-11" db="EMBL/GenBank/DDBJ databases">
        <authorList>
            <person name="Guldener U."/>
        </authorList>
    </citation>
    <scope>NUCLEOTIDE SEQUENCE [LARGE SCALE GENOMIC DNA]</scope>
</reference>
<evidence type="ECO:0008006" key="4">
    <source>
        <dbReference type="Google" id="ProtNLM"/>
    </source>
</evidence>
<gene>
    <name evidence="2" type="ORF">HGUI_02637</name>
</gene>
<name>A0A1L0CNG8_9ASCO</name>
<feature type="compositionally biased region" description="Polar residues" evidence="1">
    <location>
        <begin position="108"/>
        <end position="120"/>
    </location>
</feature>
<evidence type="ECO:0000313" key="2">
    <source>
        <dbReference type="EMBL" id="SGZ40437.1"/>
    </source>
</evidence>